<dbReference type="EMBL" id="JAVREM010000077">
    <property type="protein sequence ID" value="MDT0322901.1"/>
    <property type="molecule type" value="Genomic_DNA"/>
</dbReference>
<sequence length="223" mass="24045">MPKPQKAVRPPALPNFRLPELRPFVEPGGLQPEGDYDALEFADLDLTGAEAQSATFLECALRRCVLNEANLRHARLLDGVLDTPHGVGTMLADAQLRDLEINDARLGGVQLSGATLTRVRISGGKIDYLNLRQARLVDVAFEGCVLVEPDFGGASLERVSFEGCEVRGADLTAAELRDVDLRGTTLLDLTRGVDRLRGAVITPSQLLDLAPRLAAELGVRVEA</sequence>
<dbReference type="RefSeq" id="WP_311603793.1">
    <property type="nucleotide sequence ID" value="NZ_JAVREM010000077.1"/>
</dbReference>
<accession>A0ABU2LZ75</accession>
<dbReference type="Pfam" id="PF13599">
    <property type="entry name" value="Pentapeptide_4"/>
    <property type="match status" value="2"/>
</dbReference>
<dbReference type="PANTHER" id="PTHR14136">
    <property type="entry name" value="BTB_POZ DOMAIN-CONTAINING PROTEIN KCTD9"/>
    <property type="match status" value="1"/>
</dbReference>
<dbReference type="InterPro" id="IPR001646">
    <property type="entry name" value="5peptide_repeat"/>
</dbReference>
<name>A0ABU2LZ75_9ACTN</name>
<evidence type="ECO:0000313" key="2">
    <source>
        <dbReference type="Proteomes" id="UP001183420"/>
    </source>
</evidence>
<gene>
    <name evidence="1" type="ORF">RNC47_31765</name>
</gene>
<dbReference type="PANTHER" id="PTHR14136:SF17">
    <property type="entry name" value="BTB_POZ DOMAIN-CONTAINING PROTEIN KCTD9"/>
    <property type="match status" value="1"/>
</dbReference>
<organism evidence="1 2">
    <name type="scientific">Streptomyces millisiae</name>
    <dbReference type="NCBI Taxonomy" id="3075542"/>
    <lineage>
        <taxon>Bacteria</taxon>
        <taxon>Bacillati</taxon>
        <taxon>Actinomycetota</taxon>
        <taxon>Actinomycetes</taxon>
        <taxon>Kitasatosporales</taxon>
        <taxon>Streptomycetaceae</taxon>
        <taxon>Streptomyces</taxon>
    </lineage>
</organism>
<dbReference type="Gene3D" id="2.160.20.80">
    <property type="entry name" value="E3 ubiquitin-protein ligase SopA"/>
    <property type="match status" value="1"/>
</dbReference>
<dbReference type="Proteomes" id="UP001183420">
    <property type="component" value="Unassembled WGS sequence"/>
</dbReference>
<proteinExistence type="predicted"/>
<reference evidence="2" key="1">
    <citation type="submission" date="2023-07" db="EMBL/GenBank/DDBJ databases">
        <title>30 novel species of actinomycetes from the DSMZ collection.</title>
        <authorList>
            <person name="Nouioui I."/>
        </authorList>
    </citation>
    <scope>NUCLEOTIDE SEQUENCE [LARGE SCALE GENOMIC DNA]</scope>
    <source>
        <strain evidence="2">DSM 44918</strain>
    </source>
</reference>
<dbReference type="InterPro" id="IPR051082">
    <property type="entry name" value="Pentapeptide-BTB/POZ_domain"/>
</dbReference>
<keyword evidence="2" id="KW-1185">Reference proteome</keyword>
<comment type="caution">
    <text evidence="1">The sequence shown here is derived from an EMBL/GenBank/DDBJ whole genome shotgun (WGS) entry which is preliminary data.</text>
</comment>
<dbReference type="SUPFAM" id="SSF141571">
    <property type="entry name" value="Pentapeptide repeat-like"/>
    <property type="match status" value="1"/>
</dbReference>
<evidence type="ECO:0000313" key="1">
    <source>
        <dbReference type="EMBL" id="MDT0322901.1"/>
    </source>
</evidence>
<protein>
    <submittedName>
        <fullName evidence="1">Pentapeptide repeat-containing protein</fullName>
    </submittedName>
</protein>